<proteinExistence type="inferred from homology"/>
<dbReference type="OrthoDB" id="6350323at2759"/>
<keyword evidence="8" id="KW-0479">Metal-binding</keyword>
<keyword evidence="5" id="KW-0769">Symport</keyword>
<feature type="binding site" evidence="8">
    <location>
        <position position="132"/>
    </location>
    <ligand>
        <name>Na(+)</name>
        <dbReference type="ChEBI" id="CHEBI:29101"/>
        <label>1</label>
    </ligand>
</feature>
<feature type="transmembrane region" description="Helical" evidence="10">
    <location>
        <begin position="82"/>
        <end position="109"/>
    </location>
</feature>
<evidence type="ECO:0000256" key="2">
    <source>
        <dbReference type="ARBA" id="ARBA00006459"/>
    </source>
</evidence>
<organism evidence="11">
    <name type="scientific">Darwinula stevensoni</name>
    <dbReference type="NCBI Taxonomy" id="69355"/>
    <lineage>
        <taxon>Eukaryota</taxon>
        <taxon>Metazoa</taxon>
        <taxon>Ecdysozoa</taxon>
        <taxon>Arthropoda</taxon>
        <taxon>Crustacea</taxon>
        <taxon>Oligostraca</taxon>
        <taxon>Ostracoda</taxon>
        <taxon>Podocopa</taxon>
        <taxon>Podocopida</taxon>
        <taxon>Darwinulocopina</taxon>
        <taxon>Darwinuloidea</taxon>
        <taxon>Darwinulidae</taxon>
        <taxon>Darwinula</taxon>
    </lineage>
</organism>
<protein>
    <submittedName>
        <fullName evidence="11">Uncharacterized protein</fullName>
    </submittedName>
</protein>
<evidence type="ECO:0000256" key="4">
    <source>
        <dbReference type="ARBA" id="ARBA00022692"/>
    </source>
</evidence>
<dbReference type="EMBL" id="CAJPEV010026068">
    <property type="protein sequence ID" value="CAG0908682.1"/>
    <property type="molecule type" value="Genomic_DNA"/>
</dbReference>
<dbReference type="Pfam" id="PF00209">
    <property type="entry name" value="SNF"/>
    <property type="match status" value="1"/>
</dbReference>
<evidence type="ECO:0000313" key="12">
    <source>
        <dbReference type="Proteomes" id="UP000677054"/>
    </source>
</evidence>
<dbReference type="PANTHER" id="PTHR11616:SF254">
    <property type="entry name" value="TRANSPORTER"/>
    <property type="match status" value="1"/>
</dbReference>
<keyword evidence="8" id="KW-0915">Sodium</keyword>
<accession>A0A7R9FUU7</accession>
<dbReference type="PROSITE" id="PS50267">
    <property type="entry name" value="NA_NEUROTRAN_SYMP_3"/>
    <property type="match status" value="1"/>
</dbReference>
<feature type="non-terminal residue" evidence="11">
    <location>
        <position position="1"/>
    </location>
</feature>
<dbReference type="AlphaFoldDB" id="A0A7R9FUU7"/>
<reference evidence="11" key="1">
    <citation type="submission" date="2020-11" db="EMBL/GenBank/DDBJ databases">
        <authorList>
            <person name="Tran Van P."/>
        </authorList>
    </citation>
    <scope>NUCLEOTIDE SEQUENCE</scope>
</reference>
<keyword evidence="4 10" id="KW-0812">Transmembrane</keyword>
<gene>
    <name evidence="11" type="ORF">DSTB1V02_LOCUS15157</name>
</gene>
<keyword evidence="6 10" id="KW-1133">Transmembrane helix</keyword>
<dbReference type="GO" id="GO:0005886">
    <property type="term" value="C:plasma membrane"/>
    <property type="evidence" value="ECO:0007669"/>
    <property type="project" value="TreeGrafter"/>
</dbReference>
<evidence type="ECO:0000256" key="3">
    <source>
        <dbReference type="ARBA" id="ARBA00022448"/>
    </source>
</evidence>
<evidence type="ECO:0000313" key="11">
    <source>
        <dbReference type="EMBL" id="CAD7255412.1"/>
    </source>
</evidence>
<name>A0A7R9FUU7_9CRUS</name>
<sequence length="218" mass="24772">PWSSCGNWWNTACCNVTAQNGSCTPVEEYWYRRVLQQTDDIWEAGGVQWEIVGFTALAWFLTYLIIWRGLHNSGKVIWFTALFPYVVLSVLLVRAVTLPGAGRGLLYYVTPQWEKLTKPTPWIDAGSQVFYSYGLAMGTLFALGSYNKYNHNCLRENERILPLKKRKSLTSHESPETCQVDKKAVRGVSGGPEGGRKSLLTNFRFSGREFRESLTNPF</sequence>
<feature type="disulfide bond" evidence="9">
    <location>
        <begin position="5"/>
        <end position="14"/>
    </location>
</feature>
<dbReference type="GO" id="GO:0015293">
    <property type="term" value="F:symporter activity"/>
    <property type="evidence" value="ECO:0007669"/>
    <property type="project" value="UniProtKB-KW"/>
</dbReference>
<evidence type="ECO:0000256" key="1">
    <source>
        <dbReference type="ARBA" id="ARBA00004141"/>
    </source>
</evidence>
<evidence type="ECO:0000256" key="6">
    <source>
        <dbReference type="ARBA" id="ARBA00022989"/>
    </source>
</evidence>
<dbReference type="GO" id="GO:0035725">
    <property type="term" value="P:sodium ion transmembrane transport"/>
    <property type="evidence" value="ECO:0007669"/>
    <property type="project" value="TreeGrafter"/>
</dbReference>
<comment type="similarity">
    <text evidence="2">Belongs to the sodium:neurotransmitter symporter (SNF) (TC 2.A.22) family.</text>
</comment>
<evidence type="ECO:0000256" key="8">
    <source>
        <dbReference type="PIRSR" id="PIRSR600175-1"/>
    </source>
</evidence>
<keyword evidence="7 10" id="KW-0472">Membrane</keyword>
<dbReference type="SUPFAM" id="SSF161070">
    <property type="entry name" value="SNF-like"/>
    <property type="match status" value="1"/>
</dbReference>
<dbReference type="EMBL" id="LR925586">
    <property type="protein sequence ID" value="CAD7255412.1"/>
    <property type="molecule type" value="Genomic_DNA"/>
</dbReference>
<evidence type="ECO:0000256" key="10">
    <source>
        <dbReference type="SAM" id="Phobius"/>
    </source>
</evidence>
<dbReference type="Proteomes" id="UP000677054">
    <property type="component" value="Unassembled WGS sequence"/>
</dbReference>
<dbReference type="InterPro" id="IPR000175">
    <property type="entry name" value="Na/ntran_symport"/>
</dbReference>
<feature type="transmembrane region" description="Helical" evidence="10">
    <location>
        <begin position="129"/>
        <end position="146"/>
    </location>
</feature>
<keyword evidence="3" id="KW-0813">Transport</keyword>
<dbReference type="InterPro" id="IPR037272">
    <property type="entry name" value="SNS_sf"/>
</dbReference>
<evidence type="ECO:0000256" key="9">
    <source>
        <dbReference type="PIRSR" id="PIRSR600175-2"/>
    </source>
</evidence>
<dbReference type="PANTHER" id="PTHR11616">
    <property type="entry name" value="SODIUM/CHLORIDE DEPENDENT TRANSPORTER"/>
    <property type="match status" value="1"/>
</dbReference>
<comment type="subcellular location">
    <subcellularLocation>
        <location evidence="1">Membrane</location>
        <topology evidence="1">Multi-pass membrane protein</topology>
    </subcellularLocation>
</comment>
<evidence type="ECO:0000256" key="7">
    <source>
        <dbReference type="ARBA" id="ARBA00023136"/>
    </source>
</evidence>
<dbReference type="GO" id="GO:0046872">
    <property type="term" value="F:metal ion binding"/>
    <property type="evidence" value="ECO:0007669"/>
    <property type="project" value="UniProtKB-KW"/>
</dbReference>
<feature type="non-terminal residue" evidence="11">
    <location>
        <position position="218"/>
    </location>
</feature>
<evidence type="ECO:0000256" key="5">
    <source>
        <dbReference type="ARBA" id="ARBA00022847"/>
    </source>
</evidence>
<feature type="transmembrane region" description="Helical" evidence="10">
    <location>
        <begin position="51"/>
        <end position="70"/>
    </location>
</feature>
<keyword evidence="9" id="KW-1015">Disulfide bond</keyword>
<keyword evidence="12" id="KW-1185">Reference proteome</keyword>
<dbReference type="GO" id="GO:0006865">
    <property type="term" value="P:amino acid transport"/>
    <property type="evidence" value="ECO:0007669"/>
    <property type="project" value="TreeGrafter"/>
</dbReference>